<proteinExistence type="predicted"/>
<evidence type="ECO:0000313" key="2">
    <source>
        <dbReference type="Proteomes" id="UP001607302"/>
    </source>
</evidence>
<dbReference type="AlphaFoldDB" id="A0ABD2BHI0"/>
<accession>A0ABD2BHI0</accession>
<comment type="caution">
    <text evidence="1">The sequence shown here is derived from an EMBL/GenBank/DDBJ whole genome shotgun (WGS) entry which is preliminary data.</text>
</comment>
<keyword evidence="2" id="KW-1185">Reference proteome</keyword>
<dbReference type="Proteomes" id="UP001607302">
    <property type="component" value="Unassembled WGS sequence"/>
</dbReference>
<dbReference type="EMBL" id="JAUDFV010000089">
    <property type="protein sequence ID" value="KAL2732203.1"/>
    <property type="molecule type" value="Genomic_DNA"/>
</dbReference>
<name>A0ABD2BHI0_VESSQ</name>
<sequence length="108" mass="12435">MRFTVSHERYNISKEEKVFQIFPLPSAKELHSISGKCTVLSLITFIDMTNTRRKCFEVTSEHRSRKLCLKECTLLTRNAWSSVPLDTFVMCRVGFVNPTNPFSSDSNV</sequence>
<protein>
    <submittedName>
        <fullName evidence="1">Uncharacterized protein</fullName>
    </submittedName>
</protein>
<organism evidence="1 2">
    <name type="scientific">Vespula squamosa</name>
    <name type="common">Southern yellow jacket</name>
    <name type="synonym">Wasp</name>
    <dbReference type="NCBI Taxonomy" id="30214"/>
    <lineage>
        <taxon>Eukaryota</taxon>
        <taxon>Metazoa</taxon>
        <taxon>Ecdysozoa</taxon>
        <taxon>Arthropoda</taxon>
        <taxon>Hexapoda</taxon>
        <taxon>Insecta</taxon>
        <taxon>Pterygota</taxon>
        <taxon>Neoptera</taxon>
        <taxon>Endopterygota</taxon>
        <taxon>Hymenoptera</taxon>
        <taxon>Apocrita</taxon>
        <taxon>Aculeata</taxon>
        <taxon>Vespoidea</taxon>
        <taxon>Vespidae</taxon>
        <taxon>Vespinae</taxon>
        <taxon>Vespula</taxon>
    </lineage>
</organism>
<reference evidence="1 2" key="1">
    <citation type="journal article" date="2024" name="Ann. Entomol. Soc. Am.">
        <title>Genomic analyses of the southern and eastern yellowjacket wasps (Hymenoptera: Vespidae) reveal evolutionary signatures of social life.</title>
        <authorList>
            <person name="Catto M.A."/>
            <person name="Caine P.B."/>
            <person name="Orr S.E."/>
            <person name="Hunt B.G."/>
            <person name="Goodisman M.A.D."/>
        </authorList>
    </citation>
    <scope>NUCLEOTIDE SEQUENCE [LARGE SCALE GENOMIC DNA]</scope>
    <source>
        <strain evidence="1">233</strain>
        <tissue evidence="1">Head and thorax</tissue>
    </source>
</reference>
<gene>
    <name evidence="1" type="ORF">V1478_004273</name>
</gene>
<evidence type="ECO:0000313" key="1">
    <source>
        <dbReference type="EMBL" id="KAL2732203.1"/>
    </source>
</evidence>